<evidence type="ECO:0000313" key="2">
    <source>
        <dbReference type="EMBL" id="QAB18497.1"/>
    </source>
</evidence>
<feature type="transmembrane region" description="Helical" evidence="1">
    <location>
        <begin position="90"/>
        <end position="115"/>
    </location>
</feature>
<dbReference type="RefSeq" id="WP_128387340.1">
    <property type="nucleotide sequence ID" value="NZ_CP035037.1"/>
</dbReference>
<keyword evidence="1" id="KW-1133">Transmembrane helix</keyword>
<dbReference type="Proteomes" id="UP000285768">
    <property type="component" value="Chromosome"/>
</dbReference>
<keyword evidence="1" id="KW-0812">Transmembrane</keyword>
<protein>
    <recommendedName>
        <fullName evidence="4">MFS transporter</fullName>
    </recommendedName>
</protein>
<organism evidence="2 3">
    <name type="scientific">Leucobacter muris</name>
    <dbReference type="NCBI Taxonomy" id="1935379"/>
    <lineage>
        <taxon>Bacteria</taxon>
        <taxon>Bacillati</taxon>
        <taxon>Actinomycetota</taxon>
        <taxon>Actinomycetes</taxon>
        <taxon>Micrococcales</taxon>
        <taxon>Microbacteriaceae</taxon>
        <taxon>Leucobacter</taxon>
    </lineage>
</organism>
<gene>
    <name evidence="2" type="ORF">Leucomu_11745</name>
</gene>
<accession>A0ABX5QHD0</accession>
<evidence type="ECO:0000256" key="1">
    <source>
        <dbReference type="SAM" id="Phobius"/>
    </source>
</evidence>
<feature type="transmembrane region" description="Helical" evidence="1">
    <location>
        <begin position="57"/>
        <end position="78"/>
    </location>
</feature>
<reference evidence="2 3" key="1">
    <citation type="submission" date="2019-01" db="EMBL/GenBank/DDBJ databases">
        <title>Leucobacter muris sp. nov. isolated from the nose of a laboratory mouse.</title>
        <authorList>
            <person name="Benga L."/>
            <person name="Sproeer C."/>
            <person name="Schumann P."/>
            <person name="Verbarg S."/>
            <person name="Bunk B."/>
            <person name="Engelhardt E."/>
            <person name="Benten P.M."/>
            <person name="Sager M."/>
        </authorList>
    </citation>
    <scope>NUCLEOTIDE SEQUENCE [LARGE SCALE GENOMIC DNA]</scope>
    <source>
        <strain evidence="2 3">DSM 101948</strain>
    </source>
</reference>
<name>A0ABX5QHD0_9MICO</name>
<sequence>MSNPDAASEQPQRAAVEPEAELSAQQAIEEALAEPVPVIEETEHEVTLQRTVRYGRVLVGAAALGAIVAMLACLLFPIPEGAEYTMGQVIGFSAIIGAAIGLGVGGLFSLVLGFLAKRGSGVGIAIQRDVR</sequence>
<dbReference type="EMBL" id="CP035037">
    <property type="protein sequence ID" value="QAB18497.1"/>
    <property type="molecule type" value="Genomic_DNA"/>
</dbReference>
<proteinExistence type="predicted"/>
<keyword evidence="1" id="KW-0472">Membrane</keyword>
<evidence type="ECO:0000313" key="3">
    <source>
        <dbReference type="Proteomes" id="UP000285768"/>
    </source>
</evidence>
<keyword evidence="3" id="KW-1185">Reference proteome</keyword>
<evidence type="ECO:0008006" key="4">
    <source>
        <dbReference type="Google" id="ProtNLM"/>
    </source>
</evidence>